<dbReference type="EMBL" id="CP136890">
    <property type="protein sequence ID" value="WOK95088.1"/>
    <property type="molecule type" value="Genomic_DNA"/>
</dbReference>
<gene>
    <name evidence="2" type="ORF">Cni_G03795</name>
</gene>
<feature type="compositionally biased region" description="Pro residues" evidence="1">
    <location>
        <begin position="59"/>
        <end position="71"/>
    </location>
</feature>
<dbReference type="Proteomes" id="UP001327560">
    <property type="component" value="Chromosome 1"/>
</dbReference>
<keyword evidence="3" id="KW-1185">Reference proteome</keyword>
<name>A0AAQ3JRR5_9LILI</name>
<feature type="region of interest" description="Disordered" evidence="1">
    <location>
        <begin position="21"/>
        <end position="94"/>
    </location>
</feature>
<protein>
    <recommendedName>
        <fullName evidence="4">DNA-directed RNA polymerase III subunit RPC5</fullName>
    </recommendedName>
</protein>
<accession>A0AAQ3JRR5</accession>
<feature type="compositionally biased region" description="Basic and acidic residues" evidence="1">
    <location>
        <begin position="507"/>
        <end position="516"/>
    </location>
</feature>
<dbReference type="AlphaFoldDB" id="A0AAQ3JRR5"/>
<organism evidence="2 3">
    <name type="scientific">Canna indica</name>
    <name type="common">Indian-shot</name>
    <dbReference type="NCBI Taxonomy" id="4628"/>
    <lineage>
        <taxon>Eukaryota</taxon>
        <taxon>Viridiplantae</taxon>
        <taxon>Streptophyta</taxon>
        <taxon>Embryophyta</taxon>
        <taxon>Tracheophyta</taxon>
        <taxon>Spermatophyta</taxon>
        <taxon>Magnoliopsida</taxon>
        <taxon>Liliopsida</taxon>
        <taxon>Zingiberales</taxon>
        <taxon>Cannaceae</taxon>
        <taxon>Canna</taxon>
    </lineage>
</organism>
<dbReference type="GO" id="GO:0005666">
    <property type="term" value="C:RNA polymerase III complex"/>
    <property type="evidence" value="ECO:0007669"/>
    <property type="project" value="TreeGrafter"/>
</dbReference>
<dbReference type="PANTHER" id="PTHR12069:SF0">
    <property type="entry name" value="DNA-DIRECTED RNA POLYMERASE III SUBUNIT RPC5"/>
    <property type="match status" value="1"/>
</dbReference>
<evidence type="ECO:0008006" key="4">
    <source>
        <dbReference type="Google" id="ProtNLM"/>
    </source>
</evidence>
<proteinExistence type="predicted"/>
<dbReference type="Pfam" id="PF04801">
    <property type="entry name" value="RPC5"/>
    <property type="match status" value="1"/>
</dbReference>
<feature type="region of interest" description="Disordered" evidence="1">
    <location>
        <begin position="491"/>
        <end position="516"/>
    </location>
</feature>
<reference evidence="2 3" key="1">
    <citation type="submission" date="2023-10" db="EMBL/GenBank/DDBJ databases">
        <title>Chromosome-scale genome assembly provides insights into flower coloration mechanisms of Canna indica.</title>
        <authorList>
            <person name="Li C."/>
        </authorList>
    </citation>
    <scope>NUCLEOTIDE SEQUENCE [LARGE SCALE GENOMIC DNA]</scope>
    <source>
        <tissue evidence="2">Flower</tissue>
    </source>
</reference>
<evidence type="ECO:0000256" key="1">
    <source>
        <dbReference type="SAM" id="MobiDB-lite"/>
    </source>
</evidence>
<sequence>MDDGNGDPFAHGAADLDMALDLDPSVGAPQRPSRSVRFQPKIKGKGKAKVDPAPDSSLQPPPAPAPAPVPVPVKKQEIDVDPAPPSSSVSSVPDAEASASVAMEVDGEDEVEGEVEDEVVREIDVLCSPAPLDEDTFLYIMQYVLRPSWRPYELNERCEEVRVKPKESKLEIDLSMDVDSENYDQEVDESLRLKKQTLCSSTTPLVTSYAIGILKENQLHLNPVHAVVQLRPSMAHLNTGLQKRKLDAQSVESSKMSNANATDSAGLSMKQPWVSLEYHAVDSHLTERYHHRMIAKDSQPIPFMMKPSDYIDSLCPGTSTENKRTKVPTRRFLLSLPVEERLKKWLSEVSQVNHFKALMHLAPDISEQELLKALPLYADLVQGLWVCKSSLLYEGNATLARDYILYEFSLKPTIPLDKLKVIKFDGLKSMLSALAVERPTFGDWKFRESTDFAFMKKYPDVVKEQEHAWSNRVKVVFQSIRGLGKNSHVLKSSSRQSSATGVNAGKVDADAHGGKDRHATKVVSSLSMETREHLPKALLKIFQEKKIRSINSIINGLRGLAISNSSRPRDDSKTKALINAATNGASAPVSELESIVCQIAVNVHGSYVLKSSGNPTLDPLRNVVIDLFRGKEPNAKINKQEIRIAAQTRLKKDISDSEYNQVEVSDADVWYARRTYMILAVFRFSLTGRLPVRTTQGKSLN</sequence>
<dbReference type="GO" id="GO:0042797">
    <property type="term" value="P:tRNA transcription by RNA polymerase III"/>
    <property type="evidence" value="ECO:0007669"/>
    <property type="project" value="TreeGrafter"/>
</dbReference>
<evidence type="ECO:0000313" key="2">
    <source>
        <dbReference type="EMBL" id="WOK95088.1"/>
    </source>
</evidence>
<dbReference type="InterPro" id="IPR006886">
    <property type="entry name" value="RNA_pol_III_Rpc5"/>
</dbReference>
<dbReference type="PANTHER" id="PTHR12069">
    <property type="entry name" value="DNA-DIRECTED RNA POLYMERASES III 80 KDA POLYPEPTIDE RNA POLYMERASE III SUBUNIT 5"/>
    <property type="match status" value="1"/>
</dbReference>
<feature type="compositionally biased region" description="Polar residues" evidence="1">
    <location>
        <begin position="491"/>
        <end position="501"/>
    </location>
</feature>
<evidence type="ECO:0000313" key="3">
    <source>
        <dbReference type="Proteomes" id="UP001327560"/>
    </source>
</evidence>